<dbReference type="InterPro" id="IPR037165">
    <property type="entry name" value="AldOxase/xan_DH_Mopterin-bd_sf"/>
</dbReference>
<organism evidence="2 3">
    <name type="scientific">Rhizobium leguminosarum bv. trifolii</name>
    <dbReference type="NCBI Taxonomy" id="386"/>
    <lineage>
        <taxon>Bacteria</taxon>
        <taxon>Pseudomonadati</taxon>
        <taxon>Pseudomonadota</taxon>
        <taxon>Alphaproteobacteria</taxon>
        <taxon>Hyphomicrobiales</taxon>
        <taxon>Rhizobiaceae</taxon>
        <taxon>Rhizobium/Agrobacterium group</taxon>
        <taxon>Rhizobium</taxon>
    </lineage>
</organism>
<sequence length="120" mass="13142">MCFRAASASQETRMRVVAPDVGGSFGGKGSFYGEEILVCALARKLKRPIKFISDRLKDLSATSQAFDELIEAELAVSSIPKQICRIISAAFAAWAKAARSARRRRSQAPSRTRFLTSACR</sequence>
<dbReference type="EMBL" id="NAOO01000033">
    <property type="protein sequence ID" value="RFB86638.1"/>
    <property type="molecule type" value="Genomic_DNA"/>
</dbReference>
<dbReference type="AlphaFoldDB" id="A0A3E1B6S5"/>
<comment type="caution">
    <text evidence="2">The sequence shown here is derived from an EMBL/GenBank/DDBJ whole genome shotgun (WGS) entry which is preliminary data.</text>
</comment>
<dbReference type="Pfam" id="PF02738">
    <property type="entry name" value="MoCoBD_1"/>
    <property type="match status" value="1"/>
</dbReference>
<dbReference type="InterPro" id="IPR008274">
    <property type="entry name" value="AldOxase/xan_DH_MoCoBD1"/>
</dbReference>
<accession>A0A3E1B6S5</accession>
<dbReference type="Proteomes" id="UP000256748">
    <property type="component" value="Unassembled WGS sequence"/>
</dbReference>
<dbReference type="Gene3D" id="3.30.365.10">
    <property type="entry name" value="Aldehyde oxidase/xanthine dehydrogenase, molybdopterin binding domain"/>
    <property type="match status" value="2"/>
</dbReference>
<dbReference type="SUPFAM" id="SSF56003">
    <property type="entry name" value="Molybdenum cofactor-binding domain"/>
    <property type="match status" value="1"/>
</dbReference>
<evidence type="ECO:0000313" key="3">
    <source>
        <dbReference type="Proteomes" id="UP000256748"/>
    </source>
</evidence>
<dbReference type="GO" id="GO:0016491">
    <property type="term" value="F:oxidoreductase activity"/>
    <property type="evidence" value="ECO:0007669"/>
    <property type="project" value="InterPro"/>
</dbReference>
<gene>
    <name evidence="2" type="ORF">B5K10_23950</name>
</gene>
<evidence type="ECO:0000259" key="1">
    <source>
        <dbReference type="Pfam" id="PF02738"/>
    </source>
</evidence>
<protein>
    <recommendedName>
        <fullName evidence="1">Aldehyde oxidase/xanthine dehydrogenase first molybdopterin binding domain-containing protein</fullName>
    </recommendedName>
</protein>
<evidence type="ECO:0000313" key="2">
    <source>
        <dbReference type="EMBL" id="RFB86638.1"/>
    </source>
</evidence>
<proteinExistence type="predicted"/>
<feature type="domain" description="Aldehyde oxidase/xanthine dehydrogenase first molybdopterin binding" evidence="1">
    <location>
        <begin position="10"/>
        <end position="77"/>
    </location>
</feature>
<name>A0A3E1B6S5_RHILT</name>
<reference evidence="2 3" key="1">
    <citation type="submission" date="2017-03" db="EMBL/GenBank/DDBJ databases">
        <title>Genome analysis of Rhizobial strains effectives or ineffectives for nitrogen fixation isolated from bean seeds.</title>
        <authorList>
            <person name="Peralta H."/>
            <person name="Aguilar-Vera A."/>
            <person name="Mora Y."/>
            <person name="Vargas-Lagunas C."/>
            <person name="Girard L."/>
            <person name="Mora J."/>
        </authorList>
    </citation>
    <scope>NUCLEOTIDE SEQUENCE [LARGE SCALE GENOMIC DNA]</scope>
    <source>
        <strain evidence="2 3">CCGM5</strain>
    </source>
</reference>